<feature type="domain" description="DUF3048" evidence="2">
    <location>
        <begin position="254"/>
        <end position="366"/>
    </location>
</feature>
<name>A0A0G1SHL1_9BACT</name>
<evidence type="ECO:0000313" key="3">
    <source>
        <dbReference type="EMBL" id="KKU68906.1"/>
    </source>
</evidence>
<evidence type="ECO:0008006" key="5">
    <source>
        <dbReference type="Google" id="ProtNLM"/>
    </source>
</evidence>
<dbReference type="InterPro" id="IPR035328">
    <property type="entry name" value="DUF3048_C"/>
</dbReference>
<dbReference type="SUPFAM" id="SSF159774">
    <property type="entry name" value="YerB-like"/>
    <property type="match status" value="1"/>
</dbReference>
<dbReference type="Pfam" id="PF11258">
    <property type="entry name" value="DUF3048"/>
    <property type="match status" value="1"/>
</dbReference>
<evidence type="ECO:0000259" key="2">
    <source>
        <dbReference type="Pfam" id="PF17479"/>
    </source>
</evidence>
<feature type="domain" description="DUF3048" evidence="1">
    <location>
        <begin position="78"/>
        <end position="224"/>
    </location>
</feature>
<proteinExistence type="predicted"/>
<dbReference type="Proteomes" id="UP000034565">
    <property type="component" value="Unassembled WGS sequence"/>
</dbReference>
<dbReference type="Gene3D" id="3.50.90.10">
    <property type="entry name" value="YerB-like"/>
    <property type="match status" value="1"/>
</dbReference>
<evidence type="ECO:0000313" key="4">
    <source>
        <dbReference type="Proteomes" id="UP000034565"/>
    </source>
</evidence>
<comment type="caution">
    <text evidence="3">The sequence shown here is derived from an EMBL/GenBank/DDBJ whole genome shotgun (WGS) entry which is preliminary data.</text>
</comment>
<dbReference type="InterPro" id="IPR023158">
    <property type="entry name" value="YerB-like_sf"/>
</dbReference>
<protein>
    <recommendedName>
        <fullName evidence="5">PT repeat-containing protein</fullName>
    </recommendedName>
</protein>
<dbReference type="Pfam" id="PF17479">
    <property type="entry name" value="DUF3048_C"/>
    <property type="match status" value="1"/>
</dbReference>
<evidence type="ECO:0000259" key="1">
    <source>
        <dbReference type="Pfam" id="PF11258"/>
    </source>
</evidence>
<organism evidence="3 4">
    <name type="scientific">Candidatus Amesbacteria bacterium GW2011_GWA1_47_20</name>
    <dbReference type="NCBI Taxonomy" id="1618354"/>
    <lineage>
        <taxon>Bacteria</taxon>
        <taxon>Candidatus Amesiibacteriota</taxon>
    </lineage>
</organism>
<sequence>MNRTKLLFILAGISLFVLTTGLSYFLFSTFHSRSRLISPVGSPSPTPKKSRIDPALPRTEACPLNGAMFTVQEKDIWSTRRPLAVMIENHLDSRPLSGIGSADIIAVAEGGITRLMGVFYCGAAADNITLAPVRSARIYFTKLVPEYDALYNHVGGAGNCDDPTVDERAKALCFIRRNKIKDLDQFGLDFKTCHRVTNRLDREVAYEHTMACYTDELYKVAAKRKWDGWNFKFVPWKFKEDAAQKGSISPIKFQFWSNKPDYDVAWDYDSSTNSYLRIDGGVKTIDLNISEPVAAKNVVIQFVKETGPVDEHLHMLYEVTGTGKMLLFQDGLVTSGTWTKATPATRTKFMDSKGKEIQFNRGPIWIELIPSGNTIDYPK</sequence>
<dbReference type="AlphaFoldDB" id="A0A0G1SHL1"/>
<accession>A0A0G1SHL1</accession>
<dbReference type="EMBL" id="LCOA01000017">
    <property type="protein sequence ID" value="KKU68906.1"/>
    <property type="molecule type" value="Genomic_DNA"/>
</dbReference>
<dbReference type="InterPro" id="IPR021416">
    <property type="entry name" value="DUF3048_N"/>
</dbReference>
<reference evidence="3 4" key="1">
    <citation type="journal article" date="2015" name="Nature">
        <title>rRNA introns, odd ribosomes, and small enigmatic genomes across a large radiation of phyla.</title>
        <authorList>
            <person name="Brown C.T."/>
            <person name="Hug L.A."/>
            <person name="Thomas B.C."/>
            <person name="Sharon I."/>
            <person name="Castelle C.J."/>
            <person name="Singh A."/>
            <person name="Wilkins M.J."/>
            <person name="Williams K.H."/>
            <person name="Banfield J.F."/>
        </authorList>
    </citation>
    <scope>NUCLEOTIDE SEQUENCE [LARGE SCALE GENOMIC DNA]</scope>
</reference>
<gene>
    <name evidence="3" type="ORF">UX92_C0017G0013</name>
</gene>